<organism evidence="2 3">
    <name type="scientific">Mycolicibacterium parafortuitum</name>
    <name type="common">Mycobacterium parafortuitum</name>
    <dbReference type="NCBI Taxonomy" id="39692"/>
    <lineage>
        <taxon>Bacteria</taxon>
        <taxon>Bacillati</taxon>
        <taxon>Actinomycetota</taxon>
        <taxon>Actinomycetes</taxon>
        <taxon>Mycobacteriales</taxon>
        <taxon>Mycobacteriaceae</taxon>
        <taxon>Mycolicibacterium</taxon>
    </lineage>
</organism>
<gene>
    <name evidence="2" type="ORF">MPRF_50020</name>
</gene>
<sequence length="402" mass="42714">MTEPAPDPARPLAGVRVIEISSFVAVPLAGMTLAQLGADVLRVDPVGGAADYRRWPLTESGDSIYWAGLNKGKRSLAVDMRSEQGQALVTRLIADAGVFITNVAGRQWHSYEALRETRPDLIHAEVSGRGDGGTGVDYTVNAAIGFPLVTGPAGLSTPVNHVLPAWDVTCGLYTALSVVTALRHRDATGNGQRISIPLENVALATAGNLSLLTEAMINGTSRQRIGNAVYGTYGQNFTSSDGVSFMVVALTGRHFRDLNTLTGTTESVAALAESLGADFSDEGERFRHRDALSALYAEWFAAHTGAEIAVALSQTSVLWERYQTFAETATDPRVTDNPLFTELDQPRIGSYLAAGLPVSIDGAYPKAVPAPALGDDTDTVLTDWLSLDRSQIDELRATGTVA</sequence>
<dbReference type="Pfam" id="PF02515">
    <property type="entry name" value="CoA_transf_3"/>
    <property type="match status" value="1"/>
</dbReference>
<dbReference type="PANTHER" id="PTHR48207">
    <property type="entry name" value="SUCCINATE--HYDROXYMETHYLGLUTARATE COA-TRANSFERASE"/>
    <property type="match status" value="1"/>
</dbReference>
<dbReference type="SUPFAM" id="SSF89796">
    <property type="entry name" value="CoA-transferase family III (CaiB/BaiF)"/>
    <property type="match status" value="1"/>
</dbReference>
<evidence type="ECO:0000313" key="2">
    <source>
        <dbReference type="EMBL" id="BBY78103.1"/>
    </source>
</evidence>
<dbReference type="GO" id="GO:0008410">
    <property type="term" value="F:CoA-transferase activity"/>
    <property type="evidence" value="ECO:0007669"/>
    <property type="project" value="TreeGrafter"/>
</dbReference>
<dbReference type="InterPro" id="IPR003673">
    <property type="entry name" value="CoA-Trfase_fam_III"/>
</dbReference>
<dbReference type="AlphaFoldDB" id="A0A7I7UB52"/>
<keyword evidence="1" id="KW-0808">Transferase</keyword>
<dbReference type="PANTHER" id="PTHR48207:SF3">
    <property type="entry name" value="SUCCINATE--HYDROXYMETHYLGLUTARATE COA-TRANSFERASE"/>
    <property type="match status" value="1"/>
</dbReference>
<protein>
    <submittedName>
        <fullName evidence="2">Dehydratase</fullName>
    </submittedName>
</protein>
<proteinExistence type="predicted"/>
<reference evidence="2 3" key="1">
    <citation type="journal article" date="2019" name="Emerg. Microbes Infect.">
        <title>Comprehensive subspecies identification of 175 nontuberculous mycobacteria species based on 7547 genomic profiles.</title>
        <authorList>
            <person name="Matsumoto Y."/>
            <person name="Kinjo T."/>
            <person name="Motooka D."/>
            <person name="Nabeya D."/>
            <person name="Jung N."/>
            <person name="Uechi K."/>
            <person name="Horii T."/>
            <person name="Iida T."/>
            <person name="Fujita J."/>
            <person name="Nakamura S."/>
        </authorList>
    </citation>
    <scope>NUCLEOTIDE SEQUENCE [LARGE SCALE GENOMIC DNA]</scope>
    <source>
        <strain evidence="2 3">JCM 6367</strain>
    </source>
</reference>
<dbReference type="Proteomes" id="UP000466554">
    <property type="component" value="Chromosome"/>
</dbReference>
<name>A0A7I7UB52_MYCPF</name>
<dbReference type="Gene3D" id="3.30.1540.10">
    <property type="entry name" value="formyl-coa transferase, domain 3"/>
    <property type="match status" value="1"/>
</dbReference>
<dbReference type="InterPro" id="IPR044855">
    <property type="entry name" value="CoA-Trfase_III_dom3_sf"/>
</dbReference>
<dbReference type="RefSeq" id="WP_163768762.1">
    <property type="nucleotide sequence ID" value="NZ_AP022598.1"/>
</dbReference>
<evidence type="ECO:0000313" key="3">
    <source>
        <dbReference type="Proteomes" id="UP000466554"/>
    </source>
</evidence>
<dbReference type="EMBL" id="AP022598">
    <property type="protein sequence ID" value="BBY78103.1"/>
    <property type="molecule type" value="Genomic_DNA"/>
</dbReference>
<dbReference type="InterPro" id="IPR050483">
    <property type="entry name" value="CoA-transferase_III_domain"/>
</dbReference>
<dbReference type="InterPro" id="IPR023606">
    <property type="entry name" value="CoA-Trfase_III_dom_1_sf"/>
</dbReference>
<accession>A0A7I7UB52</accession>
<evidence type="ECO:0000256" key="1">
    <source>
        <dbReference type="ARBA" id="ARBA00022679"/>
    </source>
</evidence>
<dbReference type="Gene3D" id="3.40.50.10540">
    <property type="entry name" value="Crotonobetainyl-coa:carnitine coa-transferase, domain 1"/>
    <property type="match status" value="1"/>
</dbReference>